<evidence type="ECO:0000256" key="1">
    <source>
        <dbReference type="SAM" id="SignalP"/>
    </source>
</evidence>
<organism evidence="2">
    <name type="scientific">Arion vulgaris</name>
    <dbReference type="NCBI Taxonomy" id="1028688"/>
    <lineage>
        <taxon>Eukaryota</taxon>
        <taxon>Metazoa</taxon>
        <taxon>Spiralia</taxon>
        <taxon>Lophotrochozoa</taxon>
        <taxon>Mollusca</taxon>
        <taxon>Gastropoda</taxon>
        <taxon>Heterobranchia</taxon>
        <taxon>Euthyneura</taxon>
        <taxon>Panpulmonata</taxon>
        <taxon>Eupulmonata</taxon>
        <taxon>Stylommatophora</taxon>
        <taxon>Helicina</taxon>
        <taxon>Arionoidea</taxon>
        <taxon>Arionidae</taxon>
        <taxon>Arion</taxon>
    </lineage>
</organism>
<gene>
    <name evidence="2" type="primary">ORF54419</name>
</gene>
<keyword evidence="1" id="KW-0732">Signal</keyword>
<proteinExistence type="predicted"/>
<evidence type="ECO:0008006" key="3">
    <source>
        <dbReference type="Google" id="ProtNLM"/>
    </source>
</evidence>
<sequence>MIARNGTLQGLTVIVLLVFCFTDCGVSGATTRPIVSGEACSDGDITSDTVGPCPRHYWRCENGTKHYSMCVGGVINNQTGKCVPYTKECSDPGVTARTFTSRSKRQTGVLDNCLRFYECPSDLKRIFVYPDWTNANCDSYIACVNGALLLSSCLRDGYTHYNPVRSSCEDFASNTNICVHRLNTVFGS</sequence>
<feature type="chain" id="PRO_5002110715" description="Chitin-binding type-2 domain-containing protein" evidence="1">
    <location>
        <begin position="29"/>
        <end position="188"/>
    </location>
</feature>
<name>A0A0B6ZA24_9EUPU</name>
<protein>
    <recommendedName>
        <fullName evidence="3">Chitin-binding type-2 domain-containing protein</fullName>
    </recommendedName>
</protein>
<feature type="signal peptide" evidence="1">
    <location>
        <begin position="1"/>
        <end position="28"/>
    </location>
</feature>
<evidence type="ECO:0000313" key="2">
    <source>
        <dbReference type="EMBL" id="CEK65252.1"/>
    </source>
</evidence>
<dbReference type="AlphaFoldDB" id="A0A0B6ZA24"/>
<reference evidence="2" key="1">
    <citation type="submission" date="2014-12" db="EMBL/GenBank/DDBJ databases">
        <title>Insight into the proteome of Arion vulgaris.</title>
        <authorList>
            <person name="Aradska J."/>
            <person name="Bulat T."/>
            <person name="Smidak R."/>
            <person name="Sarate P."/>
            <person name="Gangsoo J."/>
            <person name="Sialana F."/>
            <person name="Bilban M."/>
            <person name="Lubec G."/>
        </authorList>
    </citation>
    <scope>NUCLEOTIDE SEQUENCE</scope>
    <source>
        <tissue evidence="2">Skin</tissue>
    </source>
</reference>
<dbReference type="EMBL" id="HACG01018387">
    <property type="protein sequence ID" value="CEK65252.1"/>
    <property type="molecule type" value="Transcribed_RNA"/>
</dbReference>
<accession>A0A0B6ZA24</accession>